<evidence type="ECO:0000313" key="2">
    <source>
        <dbReference type="EMBL" id="CAH2235207.1"/>
    </source>
</evidence>
<dbReference type="OrthoDB" id="2272012at2759"/>
<organism evidence="2 3">
    <name type="scientific">Pararge aegeria aegeria</name>
    <dbReference type="NCBI Taxonomy" id="348720"/>
    <lineage>
        <taxon>Eukaryota</taxon>
        <taxon>Metazoa</taxon>
        <taxon>Ecdysozoa</taxon>
        <taxon>Arthropoda</taxon>
        <taxon>Hexapoda</taxon>
        <taxon>Insecta</taxon>
        <taxon>Pterygota</taxon>
        <taxon>Neoptera</taxon>
        <taxon>Endopterygota</taxon>
        <taxon>Lepidoptera</taxon>
        <taxon>Glossata</taxon>
        <taxon>Ditrysia</taxon>
        <taxon>Papilionoidea</taxon>
        <taxon>Nymphalidae</taxon>
        <taxon>Satyrinae</taxon>
        <taxon>Satyrini</taxon>
        <taxon>Parargina</taxon>
        <taxon>Pararge</taxon>
    </lineage>
</organism>
<accession>A0A8S4REP5</accession>
<protein>
    <submittedName>
        <fullName evidence="2">Jg10459 protein</fullName>
    </submittedName>
</protein>
<keyword evidence="3" id="KW-1185">Reference proteome</keyword>
<dbReference type="AlphaFoldDB" id="A0A8S4REP5"/>
<feature type="region of interest" description="Disordered" evidence="1">
    <location>
        <begin position="139"/>
        <end position="158"/>
    </location>
</feature>
<name>A0A8S4REP5_9NEOP</name>
<proteinExistence type="predicted"/>
<reference evidence="2" key="1">
    <citation type="submission" date="2022-03" db="EMBL/GenBank/DDBJ databases">
        <authorList>
            <person name="Lindestad O."/>
        </authorList>
    </citation>
    <scope>NUCLEOTIDE SEQUENCE</scope>
</reference>
<dbReference type="EMBL" id="CAKXAJ010025115">
    <property type="protein sequence ID" value="CAH2235207.1"/>
    <property type="molecule type" value="Genomic_DNA"/>
</dbReference>
<gene>
    <name evidence="2" type="primary">jg10459</name>
    <name evidence="2" type="ORF">PAEG_LOCUS12879</name>
</gene>
<evidence type="ECO:0000256" key="1">
    <source>
        <dbReference type="SAM" id="MobiDB-lite"/>
    </source>
</evidence>
<comment type="caution">
    <text evidence="2">The sequence shown here is derived from an EMBL/GenBank/DDBJ whole genome shotgun (WGS) entry which is preliminary data.</text>
</comment>
<sequence length="219" mass="24533">MAGVMVSGIPSPINSATLHRASKEHVLQRGDMCPSIGGVGVTPHVTVIPPATTPYRCLAETIMAIVLPQTSSVYCKLFLYLSPCGDGRSECSYHHPSPARKGHCKLRVHRHCARVVDEGCCLDGEHHNNRISRFMERIHPNQQTGFDSSDKKSRKSSGTANFLNLERSFRKMEDEPPWDHTLTPAAFQGMLKEKEKDMERLAPPSKPLKWFRIDEKTSK</sequence>
<dbReference type="Proteomes" id="UP000838756">
    <property type="component" value="Unassembled WGS sequence"/>
</dbReference>
<evidence type="ECO:0000313" key="3">
    <source>
        <dbReference type="Proteomes" id="UP000838756"/>
    </source>
</evidence>